<name>A0A828Y4A6_9LEPT</name>
<proteinExistence type="predicted"/>
<dbReference type="EMBL" id="AKWH02000020">
    <property type="protein sequence ID" value="EKO52629.1"/>
    <property type="molecule type" value="Genomic_DNA"/>
</dbReference>
<accession>A0A828Y4A6</accession>
<protein>
    <submittedName>
        <fullName evidence="1">Uncharacterized protein</fullName>
    </submittedName>
</protein>
<keyword evidence="2" id="KW-1185">Reference proteome</keyword>
<evidence type="ECO:0000313" key="1">
    <source>
        <dbReference type="EMBL" id="EKO52629.1"/>
    </source>
</evidence>
<reference evidence="1" key="1">
    <citation type="submission" date="2012-10" db="EMBL/GenBank/DDBJ databases">
        <authorList>
            <person name="Harkins D.M."/>
            <person name="Durkin A.S."/>
            <person name="Brinkac L.M."/>
            <person name="Selengut J.D."/>
            <person name="Sanka R."/>
            <person name="DePew J."/>
            <person name="Purushe J."/>
            <person name="Picardeau M."/>
            <person name="Werts C."/>
            <person name="Goarant C."/>
            <person name="Vinetz J.M."/>
            <person name="Sutton G.G."/>
            <person name="Nelson W.C."/>
            <person name="Fouts D.E."/>
        </authorList>
    </citation>
    <scope>NUCLEOTIDE SEQUENCE [LARGE SCALE GENOMIC DNA]</scope>
    <source>
        <strain evidence="1">200802841</strain>
    </source>
</reference>
<organism evidence="1 2">
    <name type="scientific">Leptospira kirschneri str. 200802841</name>
    <dbReference type="NCBI Taxonomy" id="1193047"/>
    <lineage>
        <taxon>Bacteria</taxon>
        <taxon>Pseudomonadati</taxon>
        <taxon>Spirochaetota</taxon>
        <taxon>Spirochaetia</taxon>
        <taxon>Leptospirales</taxon>
        <taxon>Leptospiraceae</taxon>
        <taxon>Leptospira</taxon>
    </lineage>
</organism>
<dbReference type="AlphaFoldDB" id="A0A828Y4A6"/>
<dbReference type="RefSeq" id="WP_004767913.1">
    <property type="nucleotide sequence ID" value="NZ_AKWH02000020.1"/>
</dbReference>
<dbReference type="Proteomes" id="UP000006339">
    <property type="component" value="Unassembled WGS sequence"/>
</dbReference>
<gene>
    <name evidence="1" type="ORF">LEP1GSC131_0901</name>
</gene>
<evidence type="ECO:0000313" key="2">
    <source>
        <dbReference type="Proteomes" id="UP000006339"/>
    </source>
</evidence>
<comment type="caution">
    <text evidence="1">The sequence shown here is derived from an EMBL/GenBank/DDBJ whole genome shotgun (WGS) entry which is preliminary data.</text>
</comment>
<sequence>MKVLITVKTYPAISTKYGERVCTAGITEEGKWIRIYPLPFRKINYKDRFYKYQWIQLDLKRNTSDFRPESFRPTDYQKIETVGEIPPDGNLWTERRKIVLQNVYTNLDQLISEAKDRKVCTSLATFQPTQIIDFTYEKVDGNWDSKKIRSLESEKQQGRLFESEEEDEIENFEVVDKVPYQFRFKFVDDSGKVSHMMIEDWETGMLYWNSLRRHRGDERLACEDVKKKYFEDFAKTKDYYFFLGTTKQHHYVAPNPFVIIGDFRPKLVEQLEFRF</sequence>